<reference evidence="1" key="1">
    <citation type="submission" date="2018-03" db="EMBL/GenBank/DDBJ databases">
        <authorList>
            <person name="Guldener U."/>
        </authorList>
    </citation>
    <scope>NUCLEOTIDE SEQUENCE</scope>
</reference>
<dbReference type="Proteomes" id="UP001187734">
    <property type="component" value="Unassembled WGS sequence"/>
</dbReference>
<sequence length="77" mass="8557">MLKKVLIVTLASENCGSELGPDIMLKSVLQLRLVSLTEKNFNMRFSGPNIRVREGLKVLEGRTRAPGRRSQRGSSTD</sequence>
<accession>A0AAE8MKU1</accession>
<evidence type="ECO:0000313" key="1">
    <source>
        <dbReference type="EMBL" id="SPJ86905.1"/>
    </source>
</evidence>
<dbReference type="AlphaFoldDB" id="A0AAE8MKU1"/>
<organism evidence="1 2">
    <name type="scientific">Fusarium torulosum</name>
    <dbReference type="NCBI Taxonomy" id="33205"/>
    <lineage>
        <taxon>Eukaryota</taxon>
        <taxon>Fungi</taxon>
        <taxon>Dikarya</taxon>
        <taxon>Ascomycota</taxon>
        <taxon>Pezizomycotina</taxon>
        <taxon>Sordariomycetes</taxon>
        <taxon>Hypocreomycetidae</taxon>
        <taxon>Hypocreales</taxon>
        <taxon>Nectriaceae</taxon>
        <taxon>Fusarium</taxon>
    </lineage>
</organism>
<comment type="caution">
    <text evidence="1">The sequence shown here is derived from an EMBL/GenBank/DDBJ whole genome shotgun (WGS) entry which is preliminary data.</text>
</comment>
<evidence type="ECO:0000313" key="2">
    <source>
        <dbReference type="Proteomes" id="UP001187734"/>
    </source>
</evidence>
<keyword evidence="2" id="KW-1185">Reference proteome</keyword>
<protein>
    <submittedName>
        <fullName evidence="1">Uncharacterized protein</fullName>
    </submittedName>
</protein>
<gene>
    <name evidence="1" type="ORF">FTOL_11930</name>
</gene>
<proteinExistence type="predicted"/>
<dbReference type="EMBL" id="ONZP01000529">
    <property type="protein sequence ID" value="SPJ86905.1"/>
    <property type="molecule type" value="Genomic_DNA"/>
</dbReference>
<name>A0AAE8MKU1_9HYPO</name>